<proteinExistence type="predicted"/>
<evidence type="ECO:0000313" key="2">
    <source>
        <dbReference type="Proteomes" id="UP000002640"/>
    </source>
</evidence>
<keyword evidence="2" id="KW-1185">Reference proteome</keyword>
<dbReference type="InParanoid" id="G4YQQ2"/>
<dbReference type="Proteomes" id="UP000002640">
    <property type="component" value="Unassembled WGS sequence"/>
</dbReference>
<protein>
    <submittedName>
        <fullName evidence="1">Uncharacterized protein</fullName>
    </submittedName>
</protein>
<dbReference type="AlphaFoldDB" id="G4YQQ2"/>
<accession>G4YQQ2</accession>
<dbReference type="GeneID" id="20652746"/>
<feature type="non-terminal residue" evidence="1">
    <location>
        <position position="69"/>
    </location>
</feature>
<organism evidence="1 2">
    <name type="scientific">Phytophthora sojae (strain P6497)</name>
    <name type="common">Soybean stem and root rot agent</name>
    <name type="synonym">Phytophthora megasperma f. sp. glycines</name>
    <dbReference type="NCBI Taxonomy" id="1094619"/>
    <lineage>
        <taxon>Eukaryota</taxon>
        <taxon>Sar</taxon>
        <taxon>Stramenopiles</taxon>
        <taxon>Oomycota</taxon>
        <taxon>Peronosporomycetes</taxon>
        <taxon>Peronosporales</taxon>
        <taxon>Peronosporaceae</taxon>
        <taxon>Phytophthora</taxon>
    </lineage>
</organism>
<gene>
    <name evidence="1" type="ORF">PHYSODRAFT_444377</name>
</gene>
<sequence>MVNDATSTPPVFQLVLERFVALTSRFHAAWSVLERLTIMESEAGSKGEMLHRDFQSSETAAAITGKEWV</sequence>
<reference evidence="1 2" key="1">
    <citation type="journal article" date="2006" name="Science">
        <title>Phytophthora genome sequences uncover evolutionary origins and mechanisms of pathogenesis.</title>
        <authorList>
            <person name="Tyler B.M."/>
            <person name="Tripathy S."/>
            <person name="Zhang X."/>
            <person name="Dehal P."/>
            <person name="Jiang R.H."/>
            <person name="Aerts A."/>
            <person name="Arredondo F.D."/>
            <person name="Baxter L."/>
            <person name="Bensasson D."/>
            <person name="Beynon J.L."/>
            <person name="Chapman J."/>
            <person name="Damasceno C.M."/>
            <person name="Dorrance A.E."/>
            <person name="Dou D."/>
            <person name="Dickerman A.W."/>
            <person name="Dubchak I.L."/>
            <person name="Garbelotto M."/>
            <person name="Gijzen M."/>
            <person name="Gordon S.G."/>
            <person name="Govers F."/>
            <person name="Grunwald N.J."/>
            <person name="Huang W."/>
            <person name="Ivors K.L."/>
            <person name="Jones R.W."/>
            <person name="Kamoun S."/>
            <person name="Krampis K."/>
            <person name="Lamour K.H."/>
            <person name="Lee M.K."/>
            <person name="McDonald W.H."/>
            <person name="Medina M."/>
            <person name="Meijer H.J."/>
            <person name="Nordberg E.K."/>
            <person name="Maclean D.J."/>
            <person name="Ospina-Giraldo M.D."/>
            <person name="Morris P.F."/>
            <person name="Phuntumart V."/>
            <person name="Putnam N.H."/>
            <person name="Rash S."/>
            <person name="Rose J.K."/>
            <person name="Sakihama Y."/>
            <person name="Salamov A.A."/>
            <person name="Savidor A."/>
            <person name="Scheuring C.F."/>
            <person name="Smith B.M."/>
            <person name="Sobral B.W."/>
            <person name="Terry A."/>
            <person name="Torto-Alalibo T.A."/>
            <person name="Win J."/>
            <person name="Xu Z."/>
            <person name="Zhang H."/>
            <person name="Grigoriev I.V."/>
            <person name="Rokhsar D.S."/>
            <person name="Boore J.L."/>
        </authorList>
    </citation>
    <scope>NUCLEOTIDE SEQUENCE [LARGE SCALE GENOMIC DNA]</scope>
    <source>
        <strain evidence="1 2">P6497</strain>
    </source>
</reference>
<dbReference type="RefSeq" id="XP_009517591.1">
    <property type="nucleotide sequence ID" value="XM_009519296.1"/>
</dbReference>
<evidence type="ECO:0000313" key="1">
    <source>
        <dbReference type="EMBL" id="EGZ30316.1"/>
    </source>
</evidence>
<dbReference type="EMBL" id="JH159151">
    <property type="protein sequence ID" value="EGZ30316.1"/>
    <property type="molecule type" value="Genomic_DNA"/>
</dbReference>
<dbReference type="KEGG" id="psoj:PHYSODRAFT_444377"/>
<name>G4YQQ2_PHYSP</name>